<dbReference type="Pfam" id="PF12553">
    <property type="entry name" value="DUF3742"/>
    <property type="match status" value="1"/>
</dbReference>
<keyword evidence="2" id="KW-1133">Transmembrane helix</keyword>
<comment type="caution">
    <text evidence="3">The sequence shown here is derived from an EMBL/GenBank/DDBJ whole genome shotgun (WGS) entry which is preliminary data.</text>
</comment>
<feature type="transmembrane region" description="Helical" evidence="2">
    <location>
        <begin position="59"/>
        <end position="80"/>
    </location>
</feature>
<dbReference type="InterPro" id="IPR022213">
    <property type="entry name" value="DUF3742"/>
</dbReference>
<proteinExistence type="predicted"/>
<dbReference type="Proteomes" id="UP001595892">
    <property type="component" value="Unassembled WGS sequence"/>
</dbReference>
<reference evidence="4" key="1">
    <citation type="journal article" date="2019" name="Int. J. Syst. Evol. Microbiol.">
        <title>The Global Catalogue of Microorganisms (GCM) 10K type strain sequencing project: providing services to taxonomists for standard genome sequencing and annotation.</title>
        <authorList>
            <consortium name="The Broad Institute Genomics Platform"/>
            <consortium name="The Broad Institute Genome Sequencing Center for Infectious Disease"/>
            <person name="Wu L."/>
            <person name="Ma J."/>
        </authorList>
    </citation>
    <scope>NUCLEOTIDE SEQUENCE [LARGE SCALE GENOMIC DNA]</scope>
    <source>
        <strain evidence="4">CGMCC 1.13574</strain>
    </source>
</reference>
<keyword evidence="2" id="KW-0812">Transmembrane</keyword>
<dbReference type="EMBL" id="JBHSGG010000042">
    <property type="protein sequence ID" value="MFC4729370.1"/>
    <property type="molecule type" value="Genomic_DNA"/>
</dbReference>
<dbReference type="RefSeq" id="WP_014159637.1">
    <property type="nucleotide sequence ID" value="NZ_JBHSGG010000042.1"/>
</dbReference>
<evidence type="ECO:0000313" key="4">
    <source>
        <dbReference type="Proteomes" id="UP001595892"/>
    </source>
</evidence>
<keyword evidence="4" id="KW-1185">Reference proteome</keyword>
<gene>
    <name evidence="3" type="ORF">ACFO3Q_14460</name>
</gene>
<feature type="region of interest" description="Disordered" evidence="1">
    <location>
        <begin position="105"/>
        <end position="125"/>
    </location>
</feature>
<evidence type="ECO:0000256" key="1">
    <source>
        <dbReference type="SAM" id="MobiDB-lite"/>
    </source>
</evidence>
<evidence type="ECO:0000313" key="3">
    <source>
        <dbReference type="EMBL" id="MFC4729370.1"/>
    </source>
</evidence>
<keyword evidence="2" id="KW-0472">Membrane</keyword>
<organism evidence="3 4">
    <name type="scientific">Coralloluteibacterium thermophilum</name>
    <dbReference type="NCBI Taxonomy" id="2707049"/>
    <lineage>
        <taxon>Bacteria</taxon>
        <taxon>Pseudomonadati</taxon>
        <taxon>Pseudomonadota</taxon>
        <taxon>Gammaproteobacteria</taxon>
        <taxon>Lysobacterales</taxon>
        <taxon>Lysobacteraceae</taxon>
        <taxon>Coralloluteibacterium</taxon>
    </lineage>
</organism>
<accession>A0ABV9NNJ5</accession>
<protein>
    <submittedName>
        <fullName evidence="3">DUF3742 family protein</fullName>
    </submittedName>
</protein>
<sequence length="125" mass="14030">MGTKTRISNAERFGRWAGGMWRGGVRRERRLAGRLVARGLPPGAATALLWLVKLAVLGVLLYAAFWLALLLVFAVAAAWAMQHGTADQEEPDLLNRQAEERDHREGLFYHPASYNDDPDPRFEDD</sequence>
<evidence type="ECO:0000256" key="2">
    <source>
        <dbReference type="SAM" id="Phobius"/>
    </source>
</evidence>
<name>A0ABV9NNJ5_9GAMM</name>
<feature type="transmembrane region" description="Helical" evidence="2">
    <location>
        <begin position="35"/>
        <end position="53"/>
    </location>
</feature>